<dbReference type="EMBL" id="MU266793">
    <property type="protein sequence ID" value="KAH7918399.1"/>
    <property type="molecule type" value="Genomic_DNA"/>
</dbReference>
<feature type="non-terminal residue" evidence="1">
    <location>
        <position position="1"/>
    </location>
</feature>
<proteinExistence type="predicted"/>
<evidence type="ECO:0000313" key="2">
    <source>
        <dbReference type="Proteomes" id="UP000790709"/>
    </source>
</evidence>
<comment type="caution">
    <text evidence="1">The sequence shown here is derived from an EMBL/GenBank/DDBJ whole genome shotgun (WGS) entry which is preliminary data.</text>
</comment>
<organism evidence="1 2">
    <name type="scientific">Leucogyrophana mollusca</name>
    <dbReference type="NCBI Taxonomy" id="85980"/>
    <lineage>
        <taxon>Eukaryota</taxon>
        <taxon>Fungi</taxon>
        <taxon>Dikarya</taxon>
        <taxon>Basidiomycota</taxon>
        <taxon>Agaricomycotina</taxon>
        <taxon>Agaricomycetes</taxon>
        <taxon>Agaricomycetidae</taxon>
        <taxon>Boletales</taxon>
        <taxon>Boletales incertae sedis</taxon>
        <taxon>Leucogyrophana</taxon>
    </lineage>
</organism>
<evidence type="ECO:0000313" key="1">
    <source>
        <dbReference type="EMBL" id="KAH7918399.1"/>
    </source>
</evidence>
<protein>
    <submittedName>
        <fullName evidence="1">Uncharacterized protein</fullName>
    </submittedName>
</protein>
<gene>
    <name evidence="1" type="ORF">BV22DRAFT_981229</name>
</gene>
<reference evidence="1" key="1">
    <citation type="journal article" date="2021" name="New Phytol.">
        <title>Evolutionary innovations through gain and loss of genes in the ectomycorrhizal Boletales.</title>
        <authorList>
            <person name="Wu G."/>
            <person name="Miyauchi S."/>
            <person name="Morin E."/>
            <person name="Kuo A."/>
            <person name="Drula E."/>
            <person name="Varga T."/>
            <person name="Kohler A."/>
            <person name="Feng B."/>
            <person name="Cao Y."/>
            <person name="Lipzen A."/>
            <person name="Daum C."/>
            <person name="Hundley H."/>
            <person name="Pangilinan J."/>
            <person name="Johnson J."/>
            <person name="Barry K."/>
            <person name="LaButti K."/>
            <person name="Ng V."/>
            <person name="Ahrendt S."/>
            <person name="Min B."/>
            <person name="Choi I.G."/>
            <person name="Park H."/>
            <person name="Plett J.M."/>
            <person name="Magnuson J."/>
            <person name="Spatafora J.W."/>
            <person name="Nagy L.G."/>
            <person name="Henrissat B."/>
            <person name="Grigoriev I.V."/>
            <person name="Yang Z.L."/>
            <person name="Xu J."/>
            <person name="Martin F.M."/>
        </authorList>
    </citation>
    <scope>NUCLEOTIDE SEQUENCE</scope>
    <source>
        <strain evidence="1">KUC20120723A-06</strain>
    </source>
</reference>
<keyword evidence="2" id="KW-1185">Reference proteome</keyword>
<dbReference type="Proteomes" id="UP000790709">
    <property type="component" value="Unassembled WGS sequence"/>
</dbReference>
<sequence>ARHRASQYMVEDGKLWRLTGGTAENARGRVECVTQEEATVLAAQQHAKGGHWGRDTIKIALTDRIHSPKLDASILTAIK</sequence>
<feature type="non-terminal residue" evidence="1">
    <location>
        <position position="79"/>
    </location>
</feature>
<accession>A0ACB8AZ18</accession>
<name>A0ACB8AZ18_9AGAM</name>